<evidence type="ECO:0000259" key="12">
    <source>
        <dbReference type="Pfam" id="PF02581"/>
    </source>
</evidence>
<dbReference type="UniPathway" id="UPA00060">
    <property type="reaction ID" value="UER00141"/>
</dbReference>
<keyword evidence="2 9" id="KW-0808">Transferase</keyword>
<dbReference type="NCBIfam" id="TIGR00693">
    <property type="entry name" value="thiE"/>
    <property type="match status" value="1"/>
</dbReference>
<dbReference type="EC" id="2.5.1.3" evidence="9"/>
<dbReference type="InterPro" id="IPR041397">
    <property type="entry name" value="ThiD2"/>
</dbReference>
<dbReference type="PIRSF" id="PIRSF000512">
    <property type="entry name" value="TMP_PPase_Cyanobac_prd"/>
    <property type="match status" value="1"/>
</dbReference>
<evidence type="ECO:0000256" key="8">
    <source>
        <dbReference type="ARBA" id="ARBA00047883"/>
    </source>
</evidence>
<keyword evidence="5 9" id="KW-0784">Thiamine biosynthesis</keyword>
<evidence type="ECO:0000256" key="1">
    <source>
        <dbReference type="ARBA" id="ARBA00005165"/>
    </source>
</evidence>
<feature type="binding site" evidence="9">
    <location>
        <position position="231"/>
    </location>
    <ligand>
        <name>Mg(2+)</name>
        <dbReference type="ChEBI" id="CHEBI:18420"/>
    </ligand>
</feature>
<gene>
    <name evidence="9" type="primary">thiE</name>
    <name evidence="14" type="ORF">AUJ66_06015</name>
</gene>
<dbReference type="GO" id="GO:0009228">
    <property type="term" value="P:thiamine biosynthetic process"/>
    <property type="evidence" value="ECO:0007669"/>
    <property type="project" value="UniProtKB-KW"/>
</dbReference>
<feature type="binding site" evidence="9">
    <location>
        <position position="279"/>
    </location>
    <ligand>
        <name>4-amino-2-methyl-5-(diphosphooxymethyl)pyrimidine</name>
        <dbReference type="ChEBI" id="CHEBI:57841"/>
    </ligand>
</feature>
<dbReference type="Gene3D" id="3.20.20.70">
    <property type="entry name" value="Aldolase class I"/>
    <property type="match status" value="1"/>
</dbReference>
<evidence type="ECO:0000256" key="9">
    <source>
        <dbReference type="HAMAP-Rule" id="MF_00097"/>
    </source>
</evidence>
<dbReference type="PANTHER" id="PTHR20857:SF23">
    <property type="entry name" value="THIAMINE BIOSYNTHETIC BIFUNCTIONAL ENZYME"/>
    <property type="match status" value="1"/>
</dbReference>
<dbReference type="GO" id="GO:0005737">
    <property type="term" value="C:cytoplasm"/>
    <property type="evidence" value="ECO:0007669"/>
    <property type="project" value="TreeGrafter"/>
</dbReference>
<comment type="similarity">
    <text evidence="9 10">Belongs to the thiamine-phosphate synthase family.</text>
</comment>
<evidence type="ECO:0000256" key="11">
    <source>
        <dbReference type="RuleBase" id="RU004253"/>
    </source>
</evidence>
<dbReference type="GO" id="GO:0009229">
    <property type="term" value="P:thiamine diphosphate biosynthetic process"/>
    <property type="evidence" value="ECO:0007669"/>
    <property type="project" value="UniProtKB-UniRule"/>
</dbReference>
<comment type="catalytic activity">
    <reaction evidence="7 9 10">
        <text>2-(2-carboxy-4-methylthiazol-5-yl)ethyl phosphate + 4-amino-2-methyl-5-(diphosphooxymethyl)pyrimidine + 2 H(+) = thiamine phosphate + CO2 + diphosphate</text>
        <dbReference type="Rhea" id="RHEA:47848"/>
        <dbReference type="ChEBI" id="CHEBI:15378"/>
        <dbReference type="ChEBI" id="CHEBI:16526"/>
        <dbReference type="ChEBI" id="CHEBI:33019"/>
        <dbReference type="ChEBI" id="CHEBI:37575"/>
        <dbReference type="ChEBI" id="CHEBI:57841"/>
        <dbReference type="ChEBI" id="CHEBI:62890"/>
        <dbReference type="EC" id="2.5.1.3"/>
    </reaction>
</comment>
<dbReference type="Pfam" id="PF17792">
    <property type="entry name" value="ThiD2"/>
    <property type="match status" value="1"/>
</dbReference>
<comment type="cofactor">
    <cofactor evidence="9">
        <name>Mg(2+)</name>
        <dbReference type="ChEBI" id="CHEBI:18420"/>
    </cofactor>
    <text evidence="9">Binds 1 Mg(2+) ion per subunit.</text>
</comment>
<dbReference type="SUPFAM" id="SSF51391">
    <property type="entry name" value="Thiamin phosphate synthase"/>
    <property type="match status" value="1"/>
</dbReference>
<dbReference type="AlphaFoldDB" id="A0A1J4SAX0"/>
<feature type="binding site" evidence="9">
    <location>
        <position position="250"/>
    </location>
    <ligand>
        <name>4-amino-2-methyl-5-(diphosphooxymethyl)pyrimidine</name>
        <dbReference type="ChEBI" id="CHEBI:57841"/>
    </ligand>
</feature>
<comment type="function">
    <text evidence="9">Condenses 4-methyl-5-(beta-hydroxyethyl)thiazole monophosphate (THZ-P) and 2-methyl-4-amino-5-hydroxymethyl pyrimidine pyrophosphate (HMP-PP) to form thiamine monophosphate (TMP).</text>
</comment>
<comment type="pathway">
    <text evidence="1 9 11">Cofactor biosynthesis; thiamine diphosphate biosynthesis; thiamine phosphate from 4-amino-2-methyl-5-diphosphomethylpyrimidine and 4-methyl-5-(2-phosphoethyl)-thiazole: step 1/1.</text>
</comment>
<reference evidence="14 15" key="1">
    <citation type="journal article" date="2016" name="Environ. Microbiol.">
        <title>Genomic resolution of a cold subsurface aquifer community provides metabolic insights for novel microbes adapted to high CO concentrations.</title>
        <authorList>
            <person name="Probst A.J."/>
            <person name="Castelle C.J."/>
            <person name="Singh A."/>
            <person name="Brown C.T."/>
            <person name="Anantharaman K."/>
            <person name="Sharon I."/>
            <person name="Hug L.A."/>
            <person name="Burstein D."/>
            <person name="Emerson J.B."/>
            <person name="Thomas B.C."/>
            <person name="Banfield J.F."/>
        </authorList>
    </citation>
    <scope>NUCLEOTIDE SEQUENCE [LARGE SCALE GENOMIC DNA]</scope>
    <source>
        <strain evidence="14">CG1_02_38_46</strain>
    </source>
</reference>
<accession>A0A1J4SAX0</accession>
<evidence type="ECO:0000256" key="7">
    <source>
        <dbReference type="ARBA" id="ARBA00047851"/>
    </source>
</evidence>
<dbReference type="HAMAP" id="MF_00097">
    <property type="entry name" value="TMP_synthase"/>
    <property type="match status" value="1"/>
</dbReference>
<dbReference type="EMBL" id="MNUO01000093">
    <property type="protein sequence ID" value="OIN96511.1"/>
    <property type="molecule type" value="Genomic_DNA"/>
</dbReference>
<evidence type="ECO:0000256" key="4">
    <source>
        <dbReference type="ARBA" id="ARBA00022842"/>
    </source>
</evidence>
<feature type="binding site" evidence="9">
    <location>
        <position position="306"/>
    </location>
    <ligand>
        <name>2-[(2R,5Z)-2-carboxy-4-methylthiazol-5(2H)-ylidene]ethyl phosphate</name>
        <dbReference type="ChEBI" id="CHEBI:62899"/>
    </ligand>
</feature>
<comment type="caution">
    <text evidence="9">Lacks conserved residue(s) required for the propagation of feature annotation.</text>
</comment>
<feature type="domain" description="ThiD2" evidence="13">
    <location>
        <begin position="9"/>
        <end position="133"/>
    </location>
</feature>
<dbReference type="GO" id="GO:0000287">
    <property type="term" value="F:magnesium ion binding"/>
    <property type="evidence" value="ECO:0007669"/>
    <property type="project" value="UniProtKB-UniRule"/>
</dbReference>
<dbReference type="InterPro" id="IPR036206">
    <property type="entry name" value="ThiamineP_synth_sf"/>
</dbReference>
<keyword evidence="3 9" id="KW-0479">Metal-binding</keyword>
<dbReference type="Proteomes" id="UP000182278">
    <property type="component" value="Unassembled WGS sequence"/>
</dbReference>
<comment type="catalytic activity">
    <reaction evidence="8 9 10">
        <text>2-[(2R,5Z)-2-carboxy-4-methylthiazol-5(2H)-ylidene]ethyl phosphate + 4-amino-2-methyl-5-(diphosphooxymethyl)pyrimidine + 2 H(+) = thiamine phosphate + CO2 + diphosphate</text>
        <dbReference type="Rhea" id="RHEA:47844"/>
        <dbReference type="ChEBI" id="CHEBI:15378"/>
        <dbReference type="ChEBI" id="CHEBI:16526"/>
        <dbReference type="ChEBI" id="CHEBI:33019"/>
        <dbReference type="ChEBI" id="CHEBI:37575"/>
        <dbReference type="ChEBI" id="CHEBI:57841"/>
        <dbReference type="ChEBI" id="CHEBI:62899"/>
        <dbReference type="EC" id="2.5.1.3"/>
    </reaction>
</comment>
<dbReference type="Pfam" id="PF02581">
    <property type="entry name" value="TMP-TENI"/>
    <property type="match status" value="1"/>
</dbReference>
<protein>
    <recommendedName>
        <fullName evidence="9">Thiamine-phosphate synthase</fullName>
        <shortName evidence="9">TP synthase</shortName>
        <shortName evidence="9">TPS</shortName>
        <ecNumber evidence="9">2.5.1.3</ecNumber>
    </recommendedName>
    <alternativeName>
        <fullName evidence="9">Thiamine-phosphate pyrophosphorylase</fullName>
        <shortName evidence="9">TMP pyrophosphorylase</shortName>
        <shortName evidence="9">TMP-PPase</shortName>
    </alternativeName>
</protein>
<feature type="binding site" evidence="9">
    <location>
        <begin position="326"/>
        <end position="327"/>
    </location>
    <ligand>
        <name>2-[(2R,5Z)-2-carboxy-4-methylthiazol-5(2H)-ylidene]ethyl phosphate</name>
        <dbReference type="ChEBI" id="CHEBI:62899"/>
    </ligand>
</feature>
<feature type="binding site" evidence="9">
    <location>
        <position position="212"/>
    </location>
    <ligand>
        <name>Mg(2+)</name>
        <dbReference type="ChEBI" id="CHEBI:18420"/>
    </ligand>
</feature>
<feature type="binding site" evidence="9">
    <location>
        <begin position="179"/>
        <end position="183"/>
    </location>
    <ligand>
        <name>4-amino-2-methyl-5-(diphosphooxymethyl)pyrimidine</name>
        <dbReference type="ChEBI" id="CHEBI:57841"/>
    </ligand>
</feature>
<dbReference type="GO" id="GO:0004789">
    <property type="term" value="F:thiamine-phosphate diphosphorylase activity"/>
    <property type="evidence" value="ECO:0007669"/>
    <property type="project" value="UniProtKB-UniRule"/>
</dbReference>
<sequence>MKRSNGVLRIIDANLNRALEGLRIIEEIVRFILQDKRLTGYLKAIRHQIKEEIENLFIDGQRLLVARDSRGDVGVSAYVKDEFRRSDLREILKVNFKRTEESLRVLEEFTKLFSKNVGEVFKGLRFQVYSMEKDILINLKISNHRLTGLYVILDQSVRQDKTHFQIAKDLIAGGVKILQLREKRLSDRDILKIGLKIRGLTRNRKVLFIINDRVDLCLALNADGVHLGQSDIPANLARLILGSEKIIGVSTHNLYQAIKAQQGGADYISIGPIFRSALKQDLKPAGVDFIRRVKDKIKIPFFVIGGINKENLRLVMGAGARGVAVISAIMRAENIRQATKKLVRMMK</sequence>
<evidence type="ECO:0000256" key="2">
    <source>
        <dbReference type="ARBA" id="ARBA00022679"/>
    </source>
</evidence>
<evidence type="ECO:0000256" key="6">
    <source>
        <dbReference type="ARBA" id="ARBA00047334"/>
    </source>
</evidence>
<dbReference type="InterPro" id="IPR016229">
    <property type="entry name" value="TMP_synthase_cyanobac_bac"/>
</dbReference>
<dbReference type="STRING" id="1817893.AUJ66_06015"/>
<keyword evidence="4 9" id="KW-0460">Magnesium</keyword>
<comment type="caution">
    <text evidence="14">The sequence shown here is derived from an EMBL/GenBank/DDBJ whole genome shotgun (WGS) entry which is preliminary data.</text>
</comment>
<dbReference type="NCBIfam" id="NF002727">
    <property type="entry name" value="PRK02615.1"/>
    <property type="match status" value="1"/>
</dbReference>
<organism evidence="14 15">
    <name type="scientific">Candidatus Desantisbacteria bacterium CG1_02_38_46</name>
    <dbReference type="NCBI Taxonomy" id="1817893"/>
    <lineage>
        <taxon>Bacteria</taxon>
        <taxon>Candidatus Desantisiibacteriota</taxon>
    </lineage>
</organism>
<evidence type="ECO:0000313" key="14">
    <source>
        <dbReference type="EMBL" id="OIN96511.1"/>
    </source>
</evidence>
<evidence type="ECO:0000313" key="15">
    <source>
        <dbReference type="Proteomes" id="UP000182278"/>
    </source>
</evidence>
<dbReference type="InterPro" id="IPR034291">
    <property type="entry name" value="TMP_synthase"/>
</dbReference>
<name>A0A1J4SAX0_9BACT</name>
<dbReference type="FunFam" id="3.20.20.70:FF:000096">
    <property type="entry name" value="Thiamine-phosphate synthase"/>
    <property type="match status" value="1"/>
</dbReference>
<proteinExistence type="inferred from homology"/>
<dbReference type="CDD" id="cd00564">
    <property type="entry name" value="TMP_TenI"/>
    <property type="match status" value="1"/>
</dbReference>
<evidence type="ECO:0000256" key="5">
    <source>
        <dbReference type="ARBA" id="ARBA00022977"/>
    </source>
</evidence>
<evidence type="ECO:0000259" key="13">
    <source>
        <dbReference type="Pfam" id="PF17792"/>
    </source>
</evidence>
<comment type="catalytic activity">
    <reaction evidence="6 9 10">
        <text>4-methyl-5-(2-phosphooxyethyl)-thiazole + 4-amino-2-methyl-5-(diphosphooxymethyl)pyrimidine + H(+) = thiamine phosphate + diphosphate</text>
        <dbReference type="Rhea" id="RHEA:22328"/>
        <dbReference type="ChEBI" id="CHEBI:15378"/>
        <dbReference type="ChEBI" id="CHEBI:33019"/>
        <dbReference type="ChEBI" id="CHEBI:37575"/>
        <dbReference type="ChEBI" id="CHEBI:57841"/>
        <dbReference type="ChEBI" id="CHEBI:58296"/>
        <dbReference type="EC" id="2.5.1.3"/>
    </reaction>
</comment>
<evidence type="ECO:0000256" key="3">
    <source>
        <dbReference type="ARBA" id="ARBA00022723"/>
    </source>
</evidence>
<feature type="binding site" evidence="9">
    <location>
        <position position="211"/>
    </location>
    <ligand>
        <name>4-amino-2-methyl-5-(diphosphooxymethyl)pyrimidine</name>
        <dbReference type="ChEBI" id="CHEBI:57841"/>
    </ligand>
</feature>
<evidence type="ECO:0000256" key="10">
    <source>
        <dbReference type="RuleBase" id="RU003826"/>
    </source>
</evidence>
<dbReference type="PANTHER" id="PTHR20857">
    <property type="entry name" value="THIAMINE-PHOSPHATE PYROPHOSPHORYLASE"/>
    <property type="match status" value="1"/>
</dbReference>
<dbReference type="InterPro" id="IPR013785">
    <property type="entry name" value="Aldolase_TIM"/>
</dbReference>
<feature type="domain" description="Thiamine phosphate synthase/TenI" evidence="12">
    <location>
        <begin position="149"/>
        <end position="329"/>
    </location>
</feature>
<dbReference type="InterPro" id="IPR022998">
    <property type="entry name" value="ThiamineP_synth_TenI"/>
</dbReference>